<dbReference type="Pfam" id="PF22422">
    <property type="entry name" value="MGH1-like_GH"/>
    <property type="match status" value="2"/>
</dbReference>
<evidence type="ECO:0000313" key="3">
    <source>
        <dbReference type="EMBL" id="WAX55359.1"/>
    </source>
</evidence>
<reference evidence="3" key="1">
    <citation type="submission" date="2022-05" db="EMBL/GenBank/DDBJ databases">
        <title>Jatrophihabitans sp. SB3-54 whole genome sequence.</title>
        <authorList>
            <person name="Suh M.K."/>
            <person name="Eom M.K."/>
            <person name="Kim J.S."/>
            <person name="Kim H.S."/>
            <person name="Do H.E."/>
            <person name="Shin Y.K."/>
            <person name="Lee J.-S."/>
        </authorList>
    </citation>
    <scope>NUCLEOTIDE SEQUENCE</scope>
    <source>
        <strain evidence="3">SB3-54</strain>
    </source>
</reference>
<sequence>MSRHAVAEERAHRSAEHTRLAESPDPASPWRLWGPYLSGRQWGTVREDYSPDGDAWAYFPFEHAHRRAYRWGEDGLGGICDRYGFLNFSVALWNGKDPVLKERLFGLTNAEGNHGEDVKEHWWALDGTPTHSWMRWRYRYPQAEYPYAQLRAENARRNREDREYELADTGVLAENRFFDVTVSYAKAAPDDIAIVIEATNHGPDAAPLHLLPQLWFRNTWAWGRDVRRPSMRRVDPPRLPAGRMHVLECRHDYLGRYHLSAEDTAETNAEVLVCENESDLVSLYGVPANPTAYAKDGIDRRVIHGEQDAVNPDGAGTKAAIWYRFDSIAPGASVRVRLRLSAGPPDEQCFGAGFAAVLSDRVEEADEFYAETLPERLNEEDRAIARRAFAGLLWGKQLYRYSVEEWLAGDPGQPEPPPQRSQPGARNTSWQHLALADVLSMPDEWEYPWFASWDLAFQCVALAHVDPAFAKEQLLLLCREWAMHSDGQLPAYEWAFGDVNPPVHIWAAWQVYLIDGRRDSDFLVRIVTKLLLNFGWWVNRKDSEGNNLFEGGFLGMDNIGLFDRSAPLPDGCHLEESDATSWMAFFCLNMLKVTLELAGTVPAWDELATKFLRHFLDIAHAMRRFGSQGTGLWDETDGFCYDVLVHASGQAEPLKVRSMVGLLPLLAAAHAPAWTAEALPDFTARLRWLQRRRPELLDGLLSRPAEHDEPADQLLAVLDVDRLRRVLDRLFDEDEFLSRYGIRSLSAAYRTPFTTEVDGRPMSIDYEPGESRTGLFGGNSNWRGPIWFPVNVLLADALRTYHAYLGDGATFDVPTGSGTALHLGQAADLIEARLIDLFRRGPDGRRPCDGARIESSDDPLWSGQLSFHEYFHGDTGEGLGASHQTGWTALVAHLLCRADS</sequence>
<keyword evidence="4" id="KW-1185">Reference proteome</keyword>
<dbReference type="InterPro" id="IPR004888">
    <property type="entry name" value="Glycoside_hydrolase_63"/>
</dbReference>
<dbReference type="EMBL" id="CP097463">
    <property type="protein sequence ID" value="WAX55359.1"/>
    <property type="molecule type" value="Genomic_DNA"/>
</dbReference>
<dbReference type="Gene3D" id="1.50.10.10">
    <property type="match status" value="2"/>
</dbReference>
<dbReference type="InterPro" id="IPR008928">
    <property type="entry name" value="6-hairpin_glycosidase_sf"/>
</dbReference>
<evidence type="ECO:0000313" key="4">
    <source>
        <dbReference type="Proteomes" id="UP001164693"/>
    </source>
</evidence>
<dbReference type="InterPro" id="IPR012341">
    <property type="entry name" value="6hp_glycosidase-like_sf"/>
</dbReference>
<dbReference type="RefSeq" id="WP_269441867.1">
    <property type="nucleotide sequence ID" value="NZ_CP097463.1"/>
</dbReference>
<gene>
    <name evidence="3" type="ORF">M6B22_12465</name>
</gene>
<protein>
    <recommendedName>
        <fullName evidence="2">Mannosylglycerate hydrolase MGH1-like glycoside hydrolase domain-containing protein</fullName>
    </recommendedName>
</protein>
<feature type="region of interest" description="Disordered" evidence="1">
    <location>
        <begin position="1"/>
        <end position="26"/>
    </location>
</feature>
<feature type="domain" description="Mannosylglycerate hydrolase MGH1-like glycoside hydrolase" evidence="2">
    <location>
        <begin position="718"/>
        <end position="885"/>
    </location>
</feature>
<proteinExistence type="predicted"/>
<dbReference type="SUPFAM" id="SSF48208">
    <property type="entry name" value="Six-hairpin glycosidases"/>
    <property type="match status" value="1"/>
</dbReference>
<dbReference type="Proteomes" id="UP001164693">
    <property type="component" value="Chromosome"/>
</dbReference>
<name>A0ABY7JS26_9ACTN</name>
<evidence type="ECO:0000256" key="1">
    <source>
        <dbReference type="SAM" id="MobiDB-lite"/>
    </source>
</evidence>
<dbReference type="PANTHER" id="PTHR10412">
    <property type="entry name" value="MANNOSYL-OLIGOSACCHARIDE GLUCOSIDASE"/>
    <property type="match status" value="1"/>
</dbReference>
<feature type="domain" description="Mannosylglycerate hydrolase MGH1-like glycoside hydrolase" evidence="2">
    <location>
        <begin position="447"/>
        <end position="550"/>
    </location>
</feature>
<feature type="compositionally biased region" description="Basic and acidic residues" evidence="1">
    <location>
        <begin position="1"/>
        <end position="22"/>
    </location>
</feature>
<organism evidence="3 4">
    <name type="scientific">Jatrophihabitans cynanchi</name>
    <dbReference type="NCBI Taxonomy" id="2944128"/>
    <lineage>
        <taxon>Bacteria</taxon>
        <taxon>Bacillati</taxon>
        <taxon>Actinomycetota</taxon>
        <taxon>Actinomycetes</taxon>
        <taxon>Jatrophihabitantales</taxon>
        <taxon>Jatrophihabitantaceae</taxon>
        <taxon>Jatrophihabitans</taxon>
    </lineage>
</organism>
<dbReference type="InterPro" id="IPR054491">
    <property type="entry name" value="MGH1-like_GH"/>
</dbReference>
<evidence type="ECO:0000259" key="2">
    <source>
        <dbReference type="Pfam" id="PF22422"/>
    </source>
</evidence>
<accession>A0ABY7JS26</accession>
<dbReference type="PANTHER" id="PTHR10412:SF10">
    <property type="entry name" value="GLYCOSYL HYDROLASE FAMILY 63 C-TERMINAL DOMAIN-CONTAINING PROTEIN"/>
    <property type="match status" value="1"/>
</dbReference>